<gene>
    <name evidence="1" type="ORF">OFAG_00849</name>
</gene>
<name>C3X3B0_9BURK</name>
<dbReference type="AlphaFoldDB" id="C3X3B0"/>
<protein>
    <submittedName>
        <fullName evidence="1">Uncharacterized protein</fullName>
    </submittedName>
</protein>
<comment type="caution">
    <text evidence="1">The sequence shown here is derived from an EMBL/GenBank/DDBJ whole genome shotgun (WGS) entry which is preliminary data.</text>
</comment>
<dbReference type="eggNOG" id="ENOG50307MS">
    <property type="taxonomic scope" value="Bacteria"/>
</dbReference>
<keyword evidence="2" id="KW-1185">Reference proteome</keyword>
<dbReference type="HOGENOM" id="CLU_1693101_0_0_4"/>
<evidence type="ECO:0000313" key="1">
    <source>
        <dbReference type="EMBL" id="EEO27696.2"/>
    </source>
</evidence>
<reference evidence="1" key="1">
    <citation type="submission" date="2011-10" db="EMBL/GenBank/DDBJ databases">
        <title>The Genome Sequence of Oxalobacter formigenes HOxBLS.</title>
        <authorList>
            <consortium name="The Broad Institute Genome Sequencing Platform"/>
            <person name="Earl A."/>
            <person name="Ward D."/>
            <person name="Feldgarden M."/>
            <person name="Gevers D."/>
            <person name="Allison M.J."/>
            <person name="Humphrey S."/>
            <person name="Young S.K."/>
            <person name="Zeng Q."/>
            <person name="Gargeya S."/>
            <person name="Fitzgerald M."/>
            <person name="Haas B."/>
            <person name="Abouelleil A."/>
            <person name="Alvarado L."/>
            <person name="Arachchi H.M."/>
            <person name="Berlin A."/>
            <person name="Brown A."/>
            <person name="Chapman S.B."/>
            <person name="Chen Z."/>
            <person name="Dunbar C."/>
            <person name="Freedman E."/>
            <person name="Gearin G."/>
            <person name="Goldberg J."/>
            <person name="Griggs A."/>
            <person name="Gujja S."/>
            <person name="Heiman D."/>
            <person name="Howarth C."/>
            <person name="Larson L."/>
            <person name="Lui A."/>
            <person name="MacDonald P.J.P."/>
            <person name="Montmayeur A."/>
            <person name="Murphy C."/>
            <person name="Neiman D."/>
            <person name="Pearson M."/>
            <person name="Priest M."/>
            <person name="Roberts A."/>
            <person name="Saif S."/>
            <person name="Shea T."/>
            <person name="Shenoy N."/>
            <person name="Sisk P."/>
            <person name="Stolte C."/>
            <person name="Sykes S."/>
            <person name="Wortman J."/>
            <person name="Nusbaum C."/>
            <person name="Birren B."/>
        </authorList>
    </citation>
    <scope>NUCLEOTIDE SEQUENCE [LARGE SCALE GENOMIC DNA]</scope>
    <source>
        <strain evidence="1">HOxBLS</strain>
    </source>
</reference>
<evidence type="ECO:0000313" key="2">
    <source>
        <dbReference type="Proteomes" id="UP000003973"/>
    </source>
</evidence>
<dbReference type="RefSeq" id="WP_020995092.1">
    <property type="nucleotide sequence ID" value="NZ_CABMNL010000001.1"/>
</dbReference>
<accession>C3X3B0</accession>
<dbReference type="EMBL" id="ACDP02000023">
    <property type="protein sequence ID" value="EEO27696.2"/>
    <property type="molecule type" value="Genomic_DNA"/>
</dbReference>
<proteinExistence type="predicted"/>
<sequence>MSRQNKRRNKTYRPRDPGCVKLKTLPWVIDSVFSPLYSIIDQLEEDGTIYVANDDVPLFLNRKDGRFYETVSAVTGFIEGYEIHERRTGRNLHMDPLRHLVALIKNGEMITPSDTRHAREALDRIRTETMGMTWNYADEMLRDFRIKEELSGIHRYVTAEGEIQ</sequence>
<dbReference type="Proteomes" id="UP000003973">
    <property type="component" value="Unassembled WGS sequence"/>
</dbReference>
<organism evidence="1 2">
    <name type="scientific">Oxalobacter paraformigenes</name>
    <dbReference type="NCBI Taxonomy" id="556268"/>
    <lineage>
        <taxon>Bacteria</taxon>
        <taxon>Pseudomonadati</taxon>
        <taxon>Pseudomonadota</taxon>
        <taxon>Betaproteobacteria</taxon>
        <taxon>Burkholderiales</taxon>
        <taxon>Oxalobacteraceae</taxon>
        <taxon>Oxalobacter</taxon>
    </lineage>
</organism>